<organism evidence="1">
    <name type="scientific">Salmonella typhimurium</name>
    <dbReference type="NCBI Taxonomy" id="90371"/>
    <lineage>
        <taxon>Bacteria</taxon>
        <taxon>Pseudomonadati</taxon>
        <taxon>Pseudomonadota</taxon>
        <taxon>Gammaproteobacteria</taxon>
        <taxon>Enterobacterales</taxon>
        <taxon>Enterobacteriaceae</taxon>
        <taxon>Salmonella</taxon>
    </lineage>
</organism>
<comment type="caution">
    <text evidence="1">The sequence shown here is derived from an EMBL/GenBank/DDBJ whole genome shotgun (WGS) entry which is preliminary data.</text>
</comment>
<dbReference type="AlphaFoldDB" id="A0A701K5D9"/>
<sequence length="106" mass="13288">MNTLPKFQRDLERYRDTVLSIKHNIRLYEESIESLIRQIRCSDFENAKSLFDKLFDIRSELATMLYKYEYEPEKRIRDLIYNLDRNDFYSRMYWYEKFIDGFTWPE</sequence>
<evidence type="ECO:0000313" key="1">
    <source>
        <dbReference type="EMBL" id="HAC6321638.1"/>
    </source>
</evidence>
<name>A0A701K5D9_SALTM</name>
<dbReference type="InterPro" id="IPR049759">
    <property type="entry name" value="CdiI-like"/>
</dbReference>
<dbReference type="EMBL" id="DAAMEM010000007">
    <property type="protein sequence ID" value="HAC6321638.1"/>
    <property type="molecule type" value="Genomic_DNA"/>
</dbReference>
<protein>
    <submittedName>
        <fullName evidence="1">Uncharacterized protein</fullName>
    </submittedName>
</protein>
<reference evidence="1" key="2">
    <citation type="submission" date="2018-07" db="EMBL/GenBank/DDBJ databases">
        <authorList>
            <consortium name="NCBI Pathogen Detection Project"/>
        </authorList>
    </citation>
    <scope>NUCLEOTIDE SEQUENCE</scope>
    <source>
        <strain evidence="1">M11</strain>
    </source>
</reference>
<dbReference type="CDD" id="cd21060">
    <property type="entry name" value="CdiI_NC101"/>
    <property type="match status" value="1"/>
</dbReference>
<gene>
    <name evidence="1" type="ORF">G0A99_07015</name>
</gene>
<proteinExistence type="predicted"/>
<reference evidence="1" key="1">
    <citation type="journal article" date="2018" name="Genome Biol.">
        <title>SKESA: strategic k-mer extension for scrupulous assemblies.</title>
        <authorList>
            <person name="Souvorov A."/>
            <person name="Agarwala R."/>
            <person name="Lipman D.J."/>
        </authorList>
    </citation>
    <scope>NUCLEOTIDE SEQUENCE</scope>
    <source>
        <strain evidence="1">M11</strain>
    </source>
</reference>
<accession>A0A701K5D9</accession>